<dbReference type="Proteomes" id="UP000241769">
    <property type="component" value="Unassembled WGS sequence"/>
</dbReference>
<dbReference type="InParanoid" id="A0A2P6NYE2"/>
<dbReference type="EMBL" id="MDYQ01000006">
    <property type="protein sequence ID" value="PRP88970.1"/>
    <property type="molecule type" value="Genomic_DNA"/>
</dbReference>
<organism evidence="2 3">
    <name type="scientific">Planoprotostelium fungivorum</name>
    <dbReference type="NCBI Taxonomy" id="1890364"/>
    <lineage>
        <taxon>Eukaryota</taxon>
        <taxon>Amoebozoa</taxon>
        <taxon>Evosea</taxon>
        <taxon>Variosea</taxon>
        <taxon>Cavosteliida</taxon>
        <taxon>Cavosteliaceae</taxon>
        <taxon>Planoprotostelium</taxon>
    </lineage>
</organism>
<feature type="transmembrane region" description="Helical" evidence="1">
    <location>
        <begin position="406"/>
        <end position="427"/>
    </location>
</feature>
<dbReference type="AlphaFoldDB" id="A0A2P6NYE2"/>
<accession>A0A2P6NYE2</accession>
<evidence type="ECO:0000313" key="2">
    <source>
        <dbReference type="EMBL" id="PRP88970.1"/>
    </source>
</evidence>
<evidence type="ECO:0000313" key="3">
    <source>
        <dbReference type="Proteomes" id="UP000241769"/>
    </source>
</evidence>
<feature type="transmembrane region" description="Helical" evidence="1">
    <location>
        <begin position="300"/>
        <end position="321"/>
    </location>
</feature>
<feature type="transmembrane region" description="Helical" evidence="1">
    <location>
        <begin position="197"/>
        <end position="216"/>
    </location>
</feature>
<keyword evidence="1" id="KW-0472">Membrane</keyword>
<sequence>MDLRRKYILTVYAYSHLSAAEEGALYSRKTEGEVFIRVVVFPGGTAFPLDSTAMKTTLSLLFCLLVGVYSQSETNATTSSTLINGTTSTTHGAAAYIPDCSLRNPTCNGRGVCMKDGACRCWYGFFGYSPSMGGLSWSFGGTVDNCLLSTTQLGSKYSNQLSELRTYQGVIFGVLALLMIYRVILEFCLSSSRASGAVITKYSMVLLLFLCLWQAIQSGDFFGNFGHFNIKGYYVLYYFKDNLLLFVFSALLFHWAELYHAAIRKMKREEMLQKIKPGYEPNLAMEDILLKISLVSRFRFGYIIVCIISLLAYIGIVLVELTATRQSIWQTYIVFYFSFYTVVWILFCAGYMYYGLRLLQIIPDVMQGRIKAVMILMGLFSIIGVANACLNIAIQAEPGTTTINLGSLYAIYTLIWLMTFLSVNVFIPIWEWHRSITSETMNIMYHPRGSEECWKKHSLETHVE</sequence>
<keyword evidence="3" id="KW-1185">Reference proteome</keyword>
<feature type="transmembrane region" description="Helical" evidence="1">
    <location>
        <begin position="375"/>
        <end position="394"/>
    </location>
</feature>
<reference evidence="2 3" key="1">
    <citation type="journal article" date="2018" name="Genome Biol. Evol.">
        <title>Multiple Roots of Fruiting Body Formation in Amoebozoa.</title>
        <authorList>
            <person name="Hillmann F."/>
            <person name="Forbes G."/>
            <person name="Novohradska S."/>
            <person name="Ferling I."/>
            <person name="Riege K."/>
            <person name="Groth M."/>
            <person name="Westermann M."/>
            <person name="Marz M."/>
            <person name="Spaller T."/>
            <person name="Winckler T."/>
            <person name="Schaap P."/>
            <person name="Glockner G."/>
        </authorList>
    </citation>
    <scope>NUCLEOTIDE SEQUENCE [LARGE SCALE GENOMIC DNA]</scope>
    <source>
        <strain evidence="2 3">Jena</strain>
    </source>
</reference>
<feature type="transmembrane region" description="Helical" evidence="1">
    <location>
        <begin position="166"/>
        <end position="185"/>
    </location>
</feature>
<keyword evidence="1" id="KW-1133">Transmembrane helix</keyword>
<protein>
    <submittedName>
        <fullName evidence="2">Uncharacterized protein</fullName>
    </submittedName>
</protein>
<feature type="transmembrane region" description="Helical" evidence="1">
    <location>
        <begin position="243"/>
        <end position="263"/>
    </location>
</feature>
<name>A0A2P6NYE2_9EUKA</name>
<evidence type="ECO:0000256" key="1">
    <source>
        <dbReference type="SAM" id="Phobius"/>
    </source>
</evidence>
<comment type="caution">
    <text evidence="2">The sequence shown here is derived from an EMBL/GenBank/DDBJ whole genome shotgun (WGS) entry which is preliminary data.</text>
</comment>
<gene>
    <name evidence="2" type="ORF">PROFUN_02248</name>
</gene>
<feature type="transmembrane region" description="Helical" evidence="1">
    <location>
        <begin position="333"/>
        <end position="354"/>
    </location>
</feature>
<proteinExistence type="predicted"/>
<keyword evidence="1" id="KW-0812">Transmembrane</keyword>